<evidence type="ECO:0000256" key="4">
    <source>
        <dbReference type="ARBA" id="ARBA00022490"/>
    </source>
</evidence>
<dbReference type="InterPro" id="IPR004161">
    <property type="entry name" value="EFTu-like_2"/>
</dbReference>
<protein>
    <recommendedName>
        <fullName evidence="8">Tr-type G domain-containing protein</fullName>
    </recommendedName>
</protein>
<dbReference type="SUPFAM" id="SSF52540">
    <property type="entry name" value="P-loop containing nucleoside triphosphate hydrolases"/>
    <property type="match status" value="1"/>
</dbReference>
<feature type="region of interest" description="Disordered" evidence="7">
    <location>
        <begin position="54"/>
        <end position="75"/>
    </location>
</feature>
<dbReference type="InterPro" id="IPR009001">
    <property type="entry name" value="Transl_elong_EF1A/Init_IF2_C"/>
</dbReference>
<dbReference type="InterPro" id="IPR031157">
    <property type="entry name" value="G_TR_CS"/>
</dbReference>
<dbReference type="InterPro" id="IPR000795">
    <property type="entry name" value="T_Tr_GTP-bd_dom"/>
</dbReference>
<dbReference type="FunFam" id="3.40.50.300:FF:001202">
    <property type="entry name" value="Translation elongation factor EF-1 subunit alpha"/>
    <property type="match status" value="1"/>
</dbReference>
<dbReference type="Proteomes" id="UP000355283">
    <property type="component" value="Unassembled WGS sequence"/>
</dbReference>
<dbReference type="FunFam" id="2.40.30.10:FF:000020">
    <property type="entry name" value="Translation elongation factor EF-1"/>
    <property type="match status" value="1"/>
</dbReference>
<dbReference type="SUPFAM" id="SSF50465">
    <property type="entry name" value="EF-Tu/eEF-1alpha/eIF2-gamma C-terminal domain"/>
    <property type="match status" value="1"/>
</dbReference>
<dbReference type="CDD" id="cd04089">
    <property type="entry name" value="eRF3_II"/>
    <property type="match status" value="1"/>
</dbReference>
<dbReference type="SUPFAM" id="SSF50447">
    <property type="entry name" value="Translation proteins"/>
    <property type="match status" value="1"/>
</dbReference>
<dbReference type="CDD" id="cd03704">
    <property type="entry name" value="eRF3_C_III"/>
    <property type="match status" value="1"/>
</dbReference>
<dbReference type="GO" id="GO:0005525">
    <property type="term" value="F:GTP binding"/>
    <property type="evidence" value="ECO:0007669"/>
    <property type="project" value="UniProtKB-KW"/>
</dbReference>
<dbReference type="Pfam" id="PF03144">
    <property type="entry name" value="GTP_EFTU_D2"/>
    <property type="match status" value="1"/>
</dbReference>
<dbReference type="InterPro" id="IPR050100">
    <property type="entry name" value="TRAFAC_GTPase_members"/>
</dbReference>
<feature type="compositionally biased region" description="Low complexity" evidence="7">
    <location>
        <begin position="145"/>
        <end position="167"/>
    </location>
</feature>
<dbReference type="InterPro" id="IPR054696">
    <property type="entry name" value="GTP-eEF1A_C"/>
</dbReference>
<dbReference type="InterPro" id="IPR009000">
    <property type="entry name" value="Transl_B-barrel_sf"/>
</dbReference>
<dbReference type="PANTHER" id="PTHR23115">
    <property type="entry name" value="TRANSLATION FACTOR"/>
    <property type="match status" value="1"/>
</dbReference>
<evidence type="ECO:0000256" key="2">
    <source>
        <dbReference type="ARBA" id="ARBA00004496"/>
    </source>
</evidence>
<keyword evidence="5" id="KW-0547">Nucleotide-binding</keyword>
<dbReference type="Gene3D" id="2.40.30.10">
    <property type="entry name" value="Translation factors"/>
    <property type="match status" value="2"/>
</dbReference>
<evidence type="ECO:0000313" key="10">
    <source>
        <dbReference type="Proteomes" id="UP000355283"/>
    </source>
</evidence>
<dbReference type="PROSITE" id="PS51722">
    <property type="entry name" value="G_TR_2"/>
    <property type="match status" value="1"/>
</dbReference>
<comment type="subcellular location">
    <subcellularLocation>
        <location evidence="2">Cytoplasm</location>
    </subcellularLocation>
    <subcellularLocation>
        <location evidence="1">Plastid</location>
        <location evidence="1">Chloroplast</location>
    </subcellularLocation>
</comment>
<dbReference type="EMBL" id="SDOX01000007">
    <property type="protein sequence ID" value="TFJ86888.1"/>
    <property type="molecule type" value="Genomic_DNA"/>
</dbReference>
<organism evidence="9 10">
    <name type="scientific">Nannochloropsis salina CCMP1776</name>
    <dbReference type="NCBI Taxonomy" id="1027361"/>
    <lineage>
        <taxon>Eukaryota</taxon>
        <taxon>Sar</taxon>
        <taxon>Stramenopiles</taxon>
        <taxon>Ochrophyta</taxon>
        <taxon>Eustigmatophyceae</taxon>
        <taxon>Eustigmatales</taxon>
        <taxon>Monodopsidaceae</taxon>
        <taxon>Microchloropsis</taxon>
        <taxon>Microchloropsis salina</taxon>
    </lineage>
</organism>
<keyword evidence="4" id="KW-0963">Cytoplasm</keyword>
<dbReference type="AlphaFoldDB" id="A0A4D9DDX0"/>
<sequence length="628" mass="68417">MGDSWEDEQGKGVPKLNVAAKPFVFNPNARSFTPGGAASVKTEEVTAKMAAATIQEPAPSNNAVDYNSNNDDENDPLWRAVYKMAGGDREKTEKMLEDPDSLMQYPEIRALLGGGETGSEKKVGGTAGPVDTKPIEKDEPPRAPAPSTGGASGSASGKAATAPAPTAVEDSGNGGEEDVQDEDPREHLNLVFIGHVDAGKSTMSGQLLYLTGQVDKRTIERFEKEAKQLNRESWFLAFIMDTNEEERAKGKTVEVGRAHFETDTKRYTIMDAPGHKNYVPNMIAGAVQADVGILVISARRGEFETGFERGGQTREHALLAKTLGVRYLVVVINKMDDTTVQWSKERFDECVSKLKPFLKSCGYAPKKDVKFVPVSGLTGDNLQKPVAASTCPWWEGLYQSGEHNTAEPTLISCLDALHIDGRDSTALLRIPVLDRYHDRGTIALGKVESGSVRVGQKVTVMPMKTQFEVQGITINDLPVRSAKPGENVKVKLGGAGVEDVQKGFVLCTAGKPCHAATRFECQLALVDLLEHRPIFSPGYNCVVHLHTAEEEVTVVELLSIESRKPEEVKRRPRFARQGNVITANLRTARKVCCEAFKEVPQLGRLTLRDEGKTIAIGKILKVLPTTRN</sequence>
<dbReference type="OrthoDB" id="342024at2759"/>
<evidence type="ECO:0000256" key="1">
    <source>
        <dbReference type="ARBA" id="ARBA00004229"/>
    </source>
</evidence>
<dbReference type="GO" id="GO:0009507">
    <property type="term" value="C:chloroplast"/>
    <property type="evidence" value="ECO:0007669"/>
    <property type="project" value="UniProtKB-SubCell"/>
</dbReference>
<feature type="domain" description="Tr-type G" evidence="8">
    <location>
        <begin position="185"/>
        <end position="425"/>
    </location>
</feature>
<dbReference type="GO" id="GO:0003924">
    <property type="term" value="F:GTPase activity"/>
    <property type="evidence" value="ECO:0007669"/>
    <property type="project" value="InterPro"/>
</dbReference>
<evidence type="ECO:0000256" key="6">
    <source>
        <dbReference type="ARBA" id="ARBA00023134"/>
    </source>
</evidence>
<feature type="region of interest" description="Disordered" evidence="7">
    <location>
        <begin position="113"/>
        <end position="184"/>
    </location>
</feature>
<keyword evidence="6" id="KW-0342">GTP-binding</keyword>
<dbReference type="Pfam" id="PF22594">
    <property type="entry name" value="GTP-eEF1A_C"/>
    <property type="match status" value="1"/>
</dbReference>
<evidence type="ECO:0000256" key="5">
    <source>
        <dbReference type="ARBA" id="ARBA00022741"/>
    </source>
</evidence>
<accession>A0A4D9DDX0</accession>
<name>A0A4D9DDX0_9STRA</name>
<evidence type="ECO:0000313" key="9">
    <source>
        <dbReference type="EMBL" id="TFJ86888.1"/>
    </source>
</evidence>
<comment type="similarity">
    <text evidence="3">Belongs to the TRAFAC class translation factor GTPase superfamily. Classic translation factor GTPase family. EF-Tu/EF-1A subfamily.</text>
</comment>
<comment type="caution">
    <text evidence="9">The sequence shown here is derived from an EMBL/GenBank/DDBJ whole genome shotgun (WGS) entry which is preliminary data.</text>
</comment>
<dbReference type="InterPro" id="IPR027417">
    <property type="entry name" value="P-loop_NTPase"/>
</dbReference>
<keyword evidence="10" id="KW-1185">Reference proteome</keyword>
<dbReference type="CDD" id="cd01883">
    <property type="entry name" value="EF1_alpha"/>
    <property type="match status" value="1"/>
</dbReference>
<evidence type="ECO:0000256" key="3">
    <source>
        <dbReference type="ARBA" id="ARBA00007249"/>
    </source>
</evidence>
<proteinExistence type="inferred from homology"/>
<evidence type="ECO:0000256" key="7">
    <source>
        <dbReference type="SAM" id="MobiDB-lite"/>
    </source>
</evidence>
<dbReference type="PRINTS" id="PR00315">
    <property type="entry name" value="ELONGATNFCT"/>
</dbReference>
<dbReference type="PROSITE" id="PS00301">
    <property type="entry name" value="G_TR_1"/>
    <property type="match status" value="1"/>
</dbReference>
<reference evidence="9 10" key="1">
    <citation type="submission" date="2019-01" db="EMBL/GenBank/DDBJ databases">
        <title>Nuclear Genome Assembly of the Microalgal Biofuel strain Nannochloropsis salina CCMP1776.</title>
        <authorList>
            <person name="Hovde B."/>
        </authorList>
    </citation>
    <scope>NUCLEOTIDE SEQUENCE [LARGE SCALE GENOMIC DNA]</scope>
    <source>
        <strain evidence="9 10">CCMP1776</strain>
    </source>
</reference>
<evidence type="ECO:0000259" key="8">
    <source>
        <dbReference type="PROSITE" id="PS51722"/>
    </source>
</evidence>
<gene>
    <name evidence="9" type="ORF">NSK_001976</name>
</gene>
<dbReference type="Gene3D" id="3.40.50.300">
    <property type="entry name" value="P-loop containing nucleotide triphosphate hydrolases"/>
    <property type="match status" value="1"/>
</dbReference>
<feature type="compositionally biased region" description="Polar residues" evidence="7">
    <location>
        <begin position="58"/>
        <end position="69"/>
    </location>
</feature>
<dbReference type="Pfam" id="PF00009">
    <property type="entry name" value="GTP_EFTU"/>
    <property type="match status" value="1"/>
</dbReference>